<dbReference type="InterPro" id="IPR002347">
    <property type="entry name" value="SDR_fam"/>
</dbReference>
<dbReference type="OrthoDB" id="47007at2759"/>
<accession>R1GQT5</accession>
<dbReference type="PANTHER" id="PTHR48107:SF7">
    <property type="entry name" value="RE15974P"/>
    <property type="match status" value="1"/>
</dbReference>
<dbReference type="HOGENOM" id="CLU_553200_0_0_1"/>
<dbReference type="CDD" id="cd05233">
    <property type="entry name" value="SDR_c"/>
    <property type="match status" value="1"/>
</dbReference>
<evidence type="ECO:0000256" key="4">
    <source>
        <dbReference type="RuleBase" id="RU000363"/>
    </source>
</evidence>
<sequence>MTAQTLSGKVAIVTGGTRGIGAAIVAFTYVSPSSAALAADLTTTVSALPNGTTAHAIQADMASPSAPATIVAATTAIFGPTIDILVHNAGIYGIAPLAAITAASYTTLLDTNVRGVLFLTQAVAPHLPAGGGGRVIAIGSIAARSATPGAAVYAATKAALEAMTRAFAAELGPAGHTANVVAPGPTATDIIKRETGASDAVRAFVDKAVERNHAIASERLRKKPRISYFEAEDDVRLTYEEEDIDLDHKASNWHRSNCLPLTLDTQARNHKNELQTTKHNTFNWAELPGELKNRVYDYALTTQEKVRIRKFEGASDIPTLRRHIDANDKKSRRLTSNLLLVNKKTYNEGAPLLYQNRLSFKDSFALYLFLHRLNSKQKQWIHHITLEFMTGKGFIQPTFDLLIGTSNIKTMTIGDFSDKSPGFNIATRLYCAAYNWLEAVGKEKGDPYAALALIKISDNAAAPNGGWGILRFQIREARRKAYKALREKLSAQK</sequence>
<dbReference type="EMBL" id="KB915946">
    <property type="protein sequence ID" value="EOD50621.1"/>
    <property type="molecule type" value="Genomic_DNA"/>
</dbReference>
<dbReference type="Gene3D" id="3.40.50.720">
    <property type="entry name" value="NAD(P)-binding Rossmann-like Domain"/>
    <property type="match status" value="1"/>
</dbReference>
<evidence type="ECO:0000256" key="2">
    <source>
        <dbReference type="ARBA" id="ARBA00022857"/>
    </source>
</evidence>
<dbReference type="AlphaFoldDB" id="R1GQT5"/>
<dbReference type="PANTHER" id="PTHR48107">
    <property type="entry name" value="NADPH-DEPENDENT ALDEHYDE REDUCTASE-LIKE PROTEIN, CHLOROPLASTIC-RELATED"/>
    <property type="match status" value="1"/>
</dbReference>
<dbReference type="PRINTS" id="PR00080">
    <property type="entry name" value="SDRFAMILY"/>
</dbReference>
<organism evidence="5 6">
    <name type="scientific">Botryosphaeria parva (strain UCR-NP2)</name>
    <name type="common">Grapevine canker fungus</name>
    <name type="synonym">Neofusicoccum parvum</name>
    <dbReference type="NCBI Taxonomy" id="1287680"/>
    <lineage>
        <taxon>Eukaryota</taxon>
        <taxon>Fungi</taxon>
        <taxon>Dikarya</taxon>
        <taxon>Ascomycota</taxon>
        <taxon>Pezizomycotina</taxon>
        <taxon>Dothideomycetes</taxon>
        <taxon>Dothideomycetes incertae sedis</taxon>
        <taxon>Botryosphaeriales</taxon>
        <taxon>Botryosphaeriaceae</taxon>
        <taxon>Neofusicoccum</taxon>
    </lineage>
</organism>
<evidence type="ECO:0000313" key="6">
    <source>
        <dbReference type="Proteomes" id="UP000013521"/>
    </source>
</evidence>
<evidence type="ECO:0000256" key="1">
    <source>
        <dbReference type="ARBA" id="ARBA00006484"/>
    </source>
</evidence>
<dbReference type="Proteomes" id="UP000013521">
    <property type="component" value="Unassembled WGS sequence"/>
</dbReference>
<gene>
    <name evidence="5" type="ORF">UCRNP2_2597</name>
</gene>
<keyword evidence="3" id="KW-0560">Oxidoreductase</keyword>
<protein>
    <submittedName>
        <fullName evidence="5">Putative short-chain dehydrogenase reductase sdr protein</fullName>
    </submittedName>
</protein>
<dbReference type="SUPFAM" id="SSF51735">
    <property type="entry name" value="NAD(P)-binding Rossmann-fold domains"/>
    <property type="match status" value="1"/>
</dbReference>
<keyword evidence="2" id="KW-0521">NADP</keyword>
<dbReference type="PROSITE" id="PS00061">
    <property type="entry name" value="ADH_SHORT"/>
    <property type="match status" value="1"/>
</dbReference>
<name>R1GQT5_BOTPV</name>
<evidence type="ECO:0000256" key="3">
    <source>
        <dbReference type="ARBA" id="ARBA00023002"/>
    </source>
</evidence>
<dbReference type="GO" id="GO:0016614">
    <property type="term" value="F:oxidoreductase activity, acting on CH-OH group of donors"/>
    <property type="evidence" value="ECO:0007669"/>
    <property type="project" value="UniProtKB-ARBA"/>
</dbReference>
<evidence type="ECO:0000313" key="5">
    <source>
        <dbReference type="EMBL" id="EOD50621.1"/>
    </source>
</evidence>
<dbReference type="InterPro" id="IPR036291">
    <property type="entry name" value="NAD(P)-bd_dom_sf"/>
</dbReference>
<dbReference type="STRING" id="1287680.R1GQT5"/>
<proteinExistence type="inferred from homology"/>
<dbReference type="InterPro" id="IPR020904">
    <property type="entry name" value="Sc_DH/Rdtase_CS"/>
</dbReference>
<dbReference type="PRINTS" id="PR00081">
    <property type="entry name" value="GDHRDH"/>
</dbReference>
<comment type="similarity">
    <text evidence="1 4">Belongs to the short-chain dehydrogenases/reductases (SDR) family.</text>
</comment>
<reference evidence="6" key="1">
    <citation type="journal article" date="2013" name="Genome Announc.">
        <title>Draft genome sequence of Neofusicoccum parvum isolate UCR-NP2, a fungal vascular pathogen associated with grapevine cankers.</title>
        <authorList>
            <person name="Blanco-Ulate B."/>
            <person name="Rolshausen P."/>
            <person name="Cantu D."/>
        </authorList>
    </citation>
    <scope>NUCLEOTIDE SEQUENCE [LARGE SCALE GENOMIC DNA]</scope>
    <source>
        <strain evidence="6">UCR-NP2</strain>
    </source>
</reference>
<dbReference type="eggNOG" id="KOG0725">
    <property type="taxonomic scope" value="Eukaryota"/>
</dbReference>
<dbReference type="KEGG" id="npa:UCRNP2_2597"/>
<dbReference type="Pfam" id="PF00106">
    <property type="entry name" value="adh_short"/>
    <property type="match status" value="1"/>
</dbReference>